<evidence type="ECO:0000313" key="3">
    <source>
        <dbReference type="Proteomes" id="UP000789759"/>
    </source>
</evidence>
<dbReference type="PANTHER" id="PTHR33802:SF1">
    <property type="entry name" value="XK-RELATED PROTEIN"/>
    <property type="match status" value="1"/>
</dbReference>
<feature type="transmembrane region" description="Helical" evidence="1">
    <location>
        <begin position="146"/>
        <end position="165"/>
    </location>
</feature>
<protein>
    <submittedName>
        <fullName evidence="2">13281_t:CDS:1</fullName>
    </submittedName>
</protein>
<dbReference type="PANTHER" id="PTHR33802">
    <property type="entry name" value="SI:CH211-161H7.5-RELATED"/>
    <property type="match status" value="1"/>
</dbReference>
<keyword evidence="3" id="KW-1185">Reference proteome</keyword>
<accession>A0A9N9NFH6</accession>
<dbReference type="Proteomes" id="UP000789759">
    <property type="component" value="Unassembled WGS sequence"/>
</dbReference>
<feature type="transmembrane region" description="Helical" evidence="1">
    <location>
        <begin position="237"/>
        <end position="254"/>
    </location>
</feature>
<sequence length="273" mass="30955">MAVHALLIKIANLLAFFFLLGVNVYSGLGPDNESRYITDHITYISPAYFTFYVWFLIHLLLTGFVIYQFFISDDKAIVDDNGIHWHFVGVALLNTLWLALWDDNLLFLSWIVILIVACQITHIYKTLNEHHKPESWLDNLFIQLPFTLYHAWIVIVAVLTTFATITPEKTYHNVTTDDTTTSVADSPSIIVQLVVILGLIFLETTAVAYIEKKEDYAGAAAIAWTLYGIWCGQEDPVIHWAALILAVIATIYLFKPLVVKLFSSNKETTQLNA</sequence>
<comment type="caution">
    <text evidence="2">The sequence shown here is derived from an EMBL/GenBank/DDBJ whole genome shotgun (WGS) entry which is preliminary data.</text>
</comment>
<organism evidence="2 3">
    <name type="scientific">Cetraspora pellucida</name>
    <dbReference type="NCBI Taxonomy" id="1433469"/>
    <lineage>
        <taxon>Eukaryota</taxon>
        <taxon>Fungi</taxon>
        <taxon>Fungi incertae sedis</taxon>
        <taxon>Mucoromycota</taxon>
        <taxon>Glomeromycotina</taxon>
        <taxon>Glomeromycetes</taxon>
        <taxon>Diversisporales</taxon>
        <taxon>Gigasporaceae</taxon>
        <taxon>Cetraspora</taxon>
    </lineage>
</organism>
<proteinExistence type="predicted"/>
<keyword evidence="1" id="KW-0812">Transmembrane</keyword>
<name>A0A9N9NFH6_9GLOM</name>
<feature type="transmembrane region" description="Helical" evidence="1">
    <location>
        <begin position="189"/>
        <end position="209"/>
    </location>
</feature>
<reference evidence="2" key="1">
    <citation type="submission" date="2021-06" db="EMBL/GenBank/DDBJ databases">
        <authorList>
            <person name="Kallberg Y."/>
            <person name="Tangrot J."/>
            <person name="Rosling A."/>
        </authorList>
    </citation>
    <scope>NUCLEOTIDE SEQUENCE</scope>
    <source>
        <strain evidence="2">FL966</strain>
    </source>
</reference>
<gene>
    <name evidence="2" type="ORF">CPELLU_LOCUS13368</name>
</gene>
<evidence type="ECO:0000313" key="2">
    <source>
        <dbReference type="EMBL" id="CAG8729060.1"/>
    </source>
</evidence>
<dbReference type="EMBL" id="CAJVQA010014111">
    <property type="protein sequence ID" value="CAG8729060.1"/>
    <property type="molecule type" value="Genomic_DNA"/>
</dbReference>
<keyword evidence="1" id="KW-1133">Transmembrane helix</keyword>
<feature type="transmembrane region" description="Helical" evidence="1">
    <location>
        <begin position="48"/>
        <end position="71"/>
    </location>
</feature>
<dbReference type="OrthoDB" id="5586934at2759"/>
<evidence type="ECO:0000256" key="1">
    <source>
        <dbReference type="SAM" id="Phobius"/>
    </source>
</evidence>
<keyword evidence="1" id="KW-0472">Membrane</keyword>
<feature type="transmembrane region" description="Helical" evidence="1">
    <location>
        <begin position="107"/>
        <end position="125"/>
    </location>
</feature>
<feature type="transmembrane region" description="Helical" evidence="1">
    <location>
        <begin position="83"/>
        <end position="101"/>
    </location>
</feature>
<dbReference type="AlphaFoldDB" id="A0A9N9NFH6"/>
<feature type="transmembrane region" description="Helical" evidence="1">
    <location>
        <begin position="7"/>
        <end position="28"/>
    </location>
</feature>